<name>A0A7W6NJA9_9HYPH</name>
<reference evidence="3 4" key="1">
    <citation type="submission" date="2020-08" db="EMBL/GenBank/DDBJ databases">
        <title>Genomic Encyclopedia of Type Strains, Phase IV (KMG-IV): sequencing the most valuable type-strain genomes for metagenomic binning, comparative biology and taxonomic classification.</title>
        <authorList>
            <person name="Goeker M."/>
        </authorList>
    </citation>
    <scope>NUCLEOTIDE SEQUENCE [LARGE SCALE GENOMIC DNA]</scope>
    <source>
        <strain evidence="3 4">DSM 29853</strain>
    </source>
</reference>
<evidence type="ECO:0000313" key="3">
    <source>
        <dbReference type="EMBL" id="MBB4063294.1"/>
    </source>
</evidence>
<accession>A0A7W6NJA9</accession>
<dbReference type="Pfam" id="PF13670">
    <property type="entry name" value="PepSY_2"/>
    <property type="match status" value="1"/>
</dbReference>
<feature type="chain" id="PRO_5030803414" description="PepSY domain-containing protein" evidence="1">
    <location>
        <begin position="22"/>
        <end position="92"/>
    </location>
</feature>
<dbReference type="Proteomes" id="UP000528286">
    <property type="component" value="Unassembled WGS sequence"/>
</dbReference>
<evidence type="ECO:0000259" key="2">
    <source>
        <dbReference type="Pfam" id="PF13670"/>
    </source>
</evidence>
<feature type="signal peptide" evidence="1">
    <location>
        <begin position="1"/>
        <end position="21"/>
    </location>
</feature>
<dbReference type="EMBL" id="JACIEZ010000001">
    <property type="protein sequence ID" value="MBB4063294.1"/>
    <property type="molecule type" value="Genomic_DNA"/>
</dbReference>
<gene>
    <name evidence="3" type="ORF">GGR23_000455</name>
</gene>
<dbReference type="InterPro" id="IPR025711">
    <property type="entry name" value="PepSY"/>
</dbReference>
<proteinExistence type="predicted"/>
<keyword evidence="4" id="KW-1185">Reference proteome</keyword>
<evidence type="ECO:0000313" key="4">
    <source>
        <dbReference type="Proteomes" id="UP000528286"/>
    </source>
</evidence>
<feature type="domain" description="PepSY" evidence="2">
    <location>
        <begin position="6"/>
        <end position="88"/>
    </location>
</feature>
<sequence>MKKIVLAAALLSAFAATAARAEDEGKACDVPKEKWMTEDAMKEKAKALGLDVRQVKVENGCYEVYAIDAKGNKVEQIFNPETGEQVGSEGEE</sequence>
<organism evidence="3 4">
    <name type="scientific">Gellertiella hungarica</name>
    <dbReference type="NCBI Taxonomy" id="1572859"/>
    <lineage>
        <taxon>Bacteria</taxon>
        <taxon>Pseudomonadati</taxon>
        <taxon>Pseudomonadota</taxon>
        <taxon>Alphaproteobacteria</taxon>
        <taxon>Hyphomicrobiales</taxon>
        <taxon>Rhizobiaceae</taxon>
        <taxon>Gellertiella</taxon>
    </lineage>
</organism>
<evidence type="ECO:0000256" key="1">
    <source>
        <dbReference type="SAM" id="SignalP"/>
    </source>
</evidence>
<dbReference type="AlphaFoldDB" id="A0A7W6NJA9"/>
<comment type="caution">
    <text evidence="3">The sequence shown here is derived from an EMBL/GenBank/DDBJ whole genome shotgun (WGS) entry which is preliminary data.</text>
</comment>
<dbReference type="RefSeq" id="WP_183364488.1">
    <property type="nucleotide sequence ID" value="NZ_JACIEZ010000001.1"/>
</dbReference>
<keyword evidence="1" id="KW-0732">Signal</keyword>
<protein>
    <recommendedName>
        <fullName evidence="2">PepSY domain-containing protein</fullName>
    </recommendedName>
</protein>